<accession>A0A9W3H454</accession>
<dbReference type="PANTHER" id="PTHR43394">
    <property type="entry name" value="ATP-DEPENDENT PERMEASE MDL1, MITOCHONDRIAL"/>
    <property type="match status" value="1"/>
</dbReference>
<dbReference type="InterPro" id="IPR039421">
    <property type="entry name" value="Type_1_exporter"/>
</dbReference>
<dbReference type="Pfam" id="PF00005">
    <property type="entry name" value="ABC_tran"/>
    <property type="match status" value="1"/>
</dbReference>
<feature type="non-terminal residue" evidence="2">
    <location>
        <position position="122"/>
    </location>
</feature>
<dbReference type="AlphaFoldDB" id="A0A9W3H454"/>
<dbReference type="KEGG" id="cbai:105082378"/>
<dbReference type="GO" id="GO:0016887">
    <property type="term" value="F:ATP hydrolysis activity"/>
    <property type="evidence" value="ECO:0007669"/>
    <property type="project" value="InterPro"/>
</dbReference>
<feature type="non-terminal residue" evidence="2">
    <location>
        <position position="1"/>
    </location>
</feature>
<evidence type="ECO:0000313" key="2">
    <source>
        <dbReference type="RefSeq" id="XP_010970263.2"/>
    </source>
</evidence>
<dbReference type="RefSeq" id="XP_010970263.2">
    <property type="nucleotide sequence ID" value="XM_010971961.2"/>
</dbReference>
<dbReference type="InterPro" id="IPR003439">
    <property type="entry name" value="ABC_transporter-like_ATP-bd"/>
</dbReference>
<dbReference type="InterPro" id="IPR027417">
    <property type="entry name" value="P-loop_NTPase"/>
</dbReference>
<reference evidence="2" key="1">
    <citation type="submission" date="2025-08" db="UniProtKB">
        <authorList>
            <consortium name="RefSeq"/>
        </authorList>
    </citation>
    <scope>IDENTIFICATION</scope>
    <source>
        <tissue evidence="2">Blood</tissue>
    </source>
</reference>
<dbReference type="GO" id="GO:0015421">
    <property type="term" value="F:ABC-type oligopeptide transporter activity"/>
    <property type="evidence" value="ECO:0007669"/>
    <property type="project" value="TreeGrafter"/>
</dbReference>
<dbReference type="Gene3D" id="3.40.50.300">
    <property type="entry name" value="P-loop containing nucleotide triphosphate hydrolases"/>
    <property type="match status" value="1"/>
</dbReference>
<protein>
    <submittedName>
        <fullName evidence="2">Antigen peptide transporter 2-like</fullName>
    </submittedName>
</protein>
<gene>
    <name evidence="2" type="primary">LOC105082378</name>
</gene>
<dbReference type="PANTHER" id="PTHR43394:SF19">
    <property type="entry name" value="ABC TRANSPORTER B FAMILY"/>
    <property type="match status" value="1"/>
</dbReference>
<proteinExistence type="predicted"/>
<name>A0A9W3H454_CAMBA</name>
<organism evidence="2">
    <name type="scientific">Camelus bactrianus</name>
    <name type="common">Bactrian camel</name>
    <dbReference type="NCBI Taxonomy" id="9837"/>
    <lineage>
        <taxon>Eukaryota</taxon>
        <taxon>Metazoa</taxon>
        <taxon>Chordata</taxon>
        <taxon>Craniata</taxon>
        <taxon>Vertebrata</taxon>
        <taxon>Euteleostomi</taxon>
        <taxon>Mammalia</taxon>
        <taxon>Eutheria</taxon>
        <taxon>Laurasiatheria</taxon>
        <taxon>Artiodactyla</taxon>
        <taxon>Tylopoda</taxon>
        <taxon>Camelidae</taxon>
        <taxon>Camelus</taxon>
    </lineage>
</organism>
<feature type="domain" description="ABC transporter" evidence="1">
    <location>
        <begin position="1"/>
        <end position="93"/>
    </location>
</feature>
<dbReference type="GO" id="GO:0005524">
    <property type="term" value="F:ATP binding"/>
    <property type="evidence" value="ECO:0007669"/>
    <property type="project" value="InterPro"/>
</dbReference>
<dbReference type="SUPFAM" id="SSF52540">
    <property type="entry name" value="P-loop containing nucleoside triphosphate hydrolases"/>
    <property type="match status" value="1"/>
</dbReference>
<sequence>GKSTVAALLQNLYQPTGGQVLLDGVPISQYEHHYLHQQVVLVGQEPVLFSGSVRDNIAYGLKSCSDDKVMAAAQAARADEFIKEMEHGLSTGTSVKGQTSLFLGPGLCHCNSVFAVASSHLP</sequence>
<evidence type="ECO:0000259" key="1">
    <source>
        <dbReference type="Pfam" id="PF00005"/>
    </source>
</evidence>